<dbReference type="Proteomes" id="UP000234662">
    <property type="component" value="Unassembled WGS sequence"/>
</dbReference>
<keyword evidence="1" id="KW-0560">Oxidoreductase</keyword>
<reference evidence="1 2" key="1">
    <citation type="submission" date="2017-12" db="EMBL/GenBank/DDBJ databases">
        <title>Phylogenetic diversity of female urinary microbiome.</title>
        <authorList>
            <person name="Thomas-White K."/>
            <person name="Wolfe A.J."/>
        </authorList>
    </citation>
    <scope>NUCLEOTIDE SEQUENCE [LARGE SCALE GENOMIC DNA]</scope>
    <source>
        <strain evidence="1 2">UMB0777</strain>
    </source>
</reference>
<comment type="caution">
    <text evidence="1">The sequence shown here is derived from an EMBL/GenBank/DDBJ whole genome shotgun (WGS) entry which is preliminary data.</text>
</comment>
<protein>
    <submittedName>
        <fullName evidence="1">Phytanoyl-CoA dioxygenase</fullName>
    </submittedName>
</protein>
<evidence type="ECO:0000313" key="1">
    <source>
        <dbReference type="EMBL" id="PKZ65287.1"/>
    </source>
</evidence>
<proteinExistence type="predicted"/>
<evidence type="ECO:0000313" key="2">
    <source>
        <dbReference type="Proteomes" id="UP000234662"/>
    </source>
</evidence>
<accession>A0A2I1R813</accession>
<dbReference type="EMBL" id="PKJC01000007">
    <property type="protein sequence ID" value="PKZ65287.1"/>
    <property type="molecule type" value="Genomic_DNA"/>
</dbReference>
<keyword evidence="1" id="KW-0223">Dioxygenase</keyword>
<dbReference type="AlphaFoldDB" id="A0A2I1R813"/>
<name>A0A2I1R813_9ACTN</name>
<dbReference type="GO" id="GO:0051213">
    <property type="term" value="F:dioxygenase activity"/>
    <property type="evidence" value="ECO:0007669"/>
    <property type="project" value="UniProtKB-KW"/>
</dbReference>
<sequence length="47" mass="5235">PFLVSRDVAAGLPERVQRILGFRSQYPLGSPGLWQVDYAELADYLGL</sequence>
<dbReference type="Gene3D" id="2.60.120.620">
    <property type="entry name" value="q2cbj1_9rhob like domain"/>
    <property type="match status" value="1"/>
</dbReference>
<gene>
    <name evidence="1" type="ORF">CYJ73_11415</name>
</gene>
<feature type="non-terminal residue" evidence="1">
    <location>
        <position position="1"/>
    </location>
</feature>
<organism evidence="1 2">
    <name type="scientific">Gordonia terrae</name>
    <dbReference type="NCBI Taxonomy" id="2055"/>
    <lineage>
        <taxon>Bacteria</taxon>
        <taxon>Bacillati</taxon>
        <taxon>Actinomycetota</taxon>
        <taxon>Actinomycetes</taxon>
        <taxon>Mycobacteriales</taxon>
        <taxon>Gordoniaceae</taxon>
        <taxon>Gordonia</taxon>
    </lineage>
</organism>